<feature type="domain" description="Pyridoxamine 5'-phosphate oxidase N-terminal" evidence="2">
    <location>
        <begin position="19"/>
        <end position="106"/>
    </location>
</feature>
<protein>
    <recommendedName>
        <fullName evidence="2">Pyridoxamine 5'-phosphate oxidase N-terminal domain-containing protein</fullName>
    </recommendedName>
</protein>
<dbReference type="InterPro" id="IPR012349">
    <property type="entry name" value="Split_barrel_FMN-bd"/>
</dbReference>
<accession>A0A6J4N0T8</accession>
<dbReference type="GO" id="GO:0016627">
    <property type="term" value="F:oxidoreductase activity, acting on the CH-CH group of donors"/>
    <property type="evidence" value="ECO:0007669"/>
    <property type="project" value="TreeGrafter"/>
</dbReference>
<dbReference type="AlphaFoldDB" id="A0A6J4N0T8"/>
<organism evidence="3">
    <name type="scientific">uncultured Chloroflexia bacterium</name>
    <dbReference type="NCBI Taxonomy" id="1672391"/>
    <lineage>
        <taxon>Bacteria</taxon>
        <taxon>Bacillati</taxon>
        <taxon>Chloroflexota</taxon>
        <taxon>Chloroflexia</taxon>
        <taxon>environmental samples</taxon>
    </lineage>
</organism>
<sequence>MSWNKLEIADPELAAFGAERFASSSVAYLATVRGDGAPRVYPVTPIIGEGRLFLFMEPTSPKGHDLRRDGRFAMHCSVENSGGGGGEFFIAGRARPVEDPVLRQHATKASSFTPADRYILFELSLEQASSTIYDGGNPVRRRWHTDRG</sequence>
<dbReference type="PANTHER" id="PTHR35176">
    <property type="entry name" value="HEME OXYGENASE HI_0854-RELATED"/>
    <property type="match status" value="1"/>
</dbReference>
<gene>
    <name evidence="3" type="ORF">AVDCRST_MAG93-8313</name>
</gene>
<evidence type="ECO:0000259" key="2">
    <source>
        <dbReference type="Pfam" id="PF01243"/>
    </source>
</evidence>
<reference evidence="3" key="1">
    <citation type="submission" date="2020-02" db="EMBL/GenBank/DDBJ databases">
        <authorList>
            <person name="Meier V. D."/>
        </authorList>
    </citation>
    <scope>NUCLEOTIDE SEQUENCE</scope>
    <source>
        <strain evidence="3">AVDCRST_MAG93</strain>
    </source>
</reference>
<dbReference type="Gene3D" id="2.30.110.10">
    <property type="entry name" value="Electron Transport, Fmn-binding Protein, Chain A"/>
    <property type="match status" value="1"/>
</dbReference>
<evidence type="ECO:0000256" key="1">
    <source>
        <dbReference type="ARBA" id="ARBA00023002"/>
    </source>
</evidence>
<dbReference type="Pfam" id="PF01243">
    <property type="entry name" value="PNPOx_N"/>
    <property type="match status" value="1"/>
</dbReference>
<proteinExistence type="predicted"/>
<dbReference type="GO" id="GO:0005829">
    <property type="term" value="C:cytosol"/>
    <property type="evidence" value="ECO:0007669"/>
    <property type="project" value="TreeGrafter"/>
</dbReference>
<dbReference type="InterPro" id="IPR052019">
    <property type="entry name" value="F420H2_bilvrd_red/Heme_oxyg"/>
</dbReference>
<dbReference type="InterPro" id="IPR011576">
    <property type="entry name" value="Pyridox_Oxase_N"/>
</dbReference>
<name>A0A6J4N0T8_9CHLR</name>
<dbReference type="EMBL" id="CADCTR010002800">
    <property type="protein sequence ID" value="CAA9369697.1"/>
    <property type="molecule type" value="Genomic_DNA"/>
</dbReference>
<dbReference type="PANTHER" id="PTHR35176:SF6">
    <property type="entry name" value="HEME OXYGENASE HI_0854-RELATED"/>
    <property type="match status" value="1"/>
</dbReference>
<dbReference type="GO" id="GO:0070967">
    <property type="term" value="F:coenzyme F420 binding"/>
    <property type="evidence" value="ECO:0007669"/>
    <property type="project" value="TreeGrafter"/>
</dbReference>
<evidence type="ECO:0000313" key="3">
    <source>
        <dbReference type="EMBL" id="CAA9369697.1"/>
    </source>
</evidence>
<keyword evidence="1" id="KW-0560">Oxidoreductase</keyword>
<dbReference type="SUPFAM" id="SSF50475">
    <property type="entry name" value="FMN-binding split barrel"/>
    <property type="match status" value="1"/>
</dbReference>